<dbReference type="EMBL" id="DXGE01000034">
    <property type="protein sequence ID" value="HIW86403.1"/>
    <property type="molecule type" value="Genomic_DNA"/>
</dbReference>
<dbReference type="PANTHER" id="PTHR43479">
    <property type="entry name" value="ACREF/ENVCD OPERON REPRESSOR-RELATED"/>
    <property type="match status" value="1"/>
</dbReference>
<sequence>MPGSHHKEAFDRISEKRQNEILEIAIEEFSSKGYNNANINIIAKNAGISIGLMYKYFATKEDLFLTCISRGMVILQETLETILKSPNKLLKKAELVIRATCELSREYKNYIKLYNEITAEKDGERAVAFAKEIESQTSRFYITAIAQALASGDVRQDLNPRLFAFFLDNLLLMLQFSFTCEYYKERLSLYTGVDIEKLDDDEIVTQLLKFIESAFTFSKD</sequence>
<dbReference type="InterPro" id="IPR036271">
    <property type="entry name" value="Tet_transcr_reg_TetR-rel_C_sf"/>
</dbReference>
<dbReference type="InterPro" id="IPR001647">
    <property type="entry name" value="HTH_TetR"/>
</dbReference>
<evidence type="ECO:0000256" key="2">
    <source>
        <dbReference type="PROSITE-ProRule" id="PRU00335"/>
    </source>
</evidence>
<dbReference type="SUPFAM" id="SSF48498">
    <property type="entry name" value="Tetracyclin repressor-like, C-terminal domain"/>
    <property type="match status" value="1"/>
</dbReference>
<evidence type="ECO:0000313" key="5">
    <source>
        <dbReference type="Proteomes" id="UP000824205"/>
    </source>
</evidence>
<feature type="DNA-binding region" description="H-T-H motif" evidence="2">
    <location>
        <begin position="38"/>
        <end position="57"/>
    </location>
</feature>
<evidence type="ECO:0000256" key="1">
    <source>
        <dbReference type="ARBA" id="ARBA00023125"/>
    </source>
</evidence>
<dbReference type="InterPro" id="IPR050624">
    <property type="entry name" value="HTH-type_Tx_Regulator"/>
</dbReference>
<accession>A0A9D1RE22</accession>
<dbReference type="InterPro" id="IPR009057">
    <property type="entry name" value="Homeodomain-like_sf"/>
</dbReference>
<evidence type="ECO:0000259" key="3">
    <source>
        <dbReference type="PROSITE" id="PS50977"/>
    </source>
</evidence>
<dbReference type="Gene3D" id="1.10.357.10">
    <property type="entry name" value="Tetracycline Repressor, domain 2"/>
    <property type="match status" value="1"/>
</dbReference>
<reference evidence="4" key="1">
    <citation type="journal article" date="2021" name="PeerJ">
        <title>Extensive microbial diversity within the chicken gut microbiome revealed by metagenomics and culture.</title>
        <authorList>
            <person name="Gilroy R."/>
            <person name="Ravi A."/>
            <person name="Getino M."/>
            <person name="Pursley I."/>
            <person name="Horton D.L."/>
            <person name="Alikhan N.F."/>
            <person name="Baker D."/>
            <person name="Gharbi K."/>
            <person name="Hall N."/>
            <person name="Watson M."/>
            <person name="Adriaenssens E.M."/>
            <person name="Foster-Nyarko E."/>
            <person name="Jarju S."/>
            <person name="Secka A."/>
            <person name="Antonio M."/>
            <person name="Oren A."/>
            <person name="Chaudhuri R.R."/>
            <person name="La Ragione R."/>
            <person name="Hildebrand F."/>
            <person name="Pallen M.J."/>
        </authorList>
    </citation>
    <scope>NUCLEOTIDE SEQUENCE</scope>
    <source>
        <strain evidence="4">421</strain>
    </source>
</reference>
<dbReference type="PANTHER" id="PTHR43479:SF11">
    <property type="entry name" value="ACREF_ENVCD OPERON REPRESSOR-RELATED"/>
    <property type="match status" value="1"/>
</dbReference>
<dbReference type="Pfam" id="PF00440">
    <property type="entry name" value="TetR_N"/>
    <property type="match status" value="1"/>
</dbReference>
<protein>
    <submittedName>
        <fullName evidence="4">TetR/AcrR family transcriptional regulator</fullName>
    </submittedName>
</protein>
<dbReference type="SUPFAM" id="SSF46689">
    <property type="entry name" value="Homeodomain-like"/>
    <property type="match status" value="1"/>
</dbReference>
<name>A0A9D1RE22_9FIRM</name>
<dbReference type="PRINTS" id="PR00455">
    <property type="entry name" value="HTHTETR"/>
</dbReference>
<organism evidence="4 5">
    <name type="scientific">Candidatus Eubacterium faecipullorum</name>
    <dbReference type="NCBI Taxonomy" id="2838571"/>
    <lineage>
        <taxon>Bacteria</taxon>
        <taxon>Bacillati</taxon>
        <taxon>Bacillota</taxon>
        <taxon>Clostridia</taxon>
        <taxon>Eubacteriales</taxon>
        <taxon>Eubacteriaceae</taxon>
        <taxon>Eubacterium</taxon>
    </lineage>
</organism>
<comment type="caution">
    <text evidence="4">The sequence shown here is derived from an EMBL/GenBank/DDBJ whole genome shotgun (WGS) entry which is preliminary data.</text>
</comment>
<keyword evidence="1 2" id="KW-0238">DNA-binding</keyword>
<evidence type="ECO:0000313" key="4">
    <source>
        <dbReference type="EMBL" id="HIW86403.1"/>
    </source>
</evidence>
<dbReference type="PROSITE" id="PS50977">
    <property type="entry name" value="HTH_TETR_2"/>
    <property type="match status" value="1"/>
</dbReference>
<dbReference type="GO" id="GO:0003677">
    <property type="term" value="F:DNA binding"/>
    <property type="evidence" value="ECO:0007669"/>
    <property type="project" value="UniProtKB-UniRule"/>
</dbReference>
<proteinExistence type="predicted"/>
<feature type="domain" description="HTH tetR-type" evidence="3">
    <location>
        <begin position="15"/>
        <end position="75"/>
    </location>
</feature>
<dbReference type="Proteomes" id="UP000824205">
    <property type="component" value="Unassembled WGS sequence"/>
</dbReference>
<gene>
    <name evidence="4" type="ORF">IAA48_07905</name>
</gene>
<dbReference type="AlphaFoldDB" id="A0A9D1RE22"/>
<reference evidence="4" key="2">
    <citation type="submission" date="2021-04" db="EMBL/GenBank/DDBJ databases">
        <authorList>
            <person name="Gilroy R."/>
        </authorList>
    </citation>
    <scope>NUCLEOTIDE SEQUENCE</scope>
    <source>
        <strain evidence="4">421</strain>
    </source>
</reference>